<keyword evidence="3" id="KW-0472">Membrane</keyword>
<dbReference type="PANTHER" id="PTHR31060">
    <property type="entry name" value="OSJNBA0011J08.25 PROTEIN-RELATED"/>
    <property type="match status" value="1"/>
</dbReference>
<name>A0A2P2IVZ9_RHIMU</name>
<dbReference type="PROSITE" id="PS50097">
    <property type="entry name" value="BTB"/>
    <property type="match status" value="1"/>
</dbReference>
<evidence type="ECO:0000313" key="5">
    <source>
        <dbReference type="EMBL" id="MBW85402.1"/>
    </source>
</evidence>
<protein>
    <submittedName>
        <fullName evidence="5">Protein binding protein</fullName>
    </submittedName>
</protein>
<dbReference type="InterPro" id="IPR000210">
    <property type="entry name" value="BTB/POZ_dom"/>
</dbReference>
<feature type="transmembrane region" description="Helical" evidence="3">
    <location>
        <begin position="197"/>
        <end position="224"/>
    </location>
</feature>
<dbReference type="AlphaFoldDB" id="A0A2P2IVZ9"/>
<dbReference type="InterPro" id="IPR011333">
    <property type="entry name" value="SKP1/BTB/POZ_sf"/>
</dbReference>
<reference evidence="5" key="1">
    <citation type="submission" date="2018-02" db="EMBL/GenBank/DDBJ databases">
        <title>Rhizophora mucronata_Transcriptome.</title>
        <authorList>
            <person name="Meera S.P."/>
            <person name="Sreeshan A."/>
            <person name="Augustine A."/>
        </authorList>
    </citation>
    <scope>NUCLEOTIDE SEQUENCE</scope>
    <source>
        <tissue evidence="5">Leaf</tissue>
    </source>
</reference>
<proteinExistence type="predicted"/>
<comment type="pathway">
    <text evidence="1">Protein modification; protein ubiquitination.</text>
</comment>
<evidence type="ECO:0000256" key="3">
    <source>
        <dbReference type="SAM" id="Phobius"/>
    </source>
</evidence>
<dbReference type="EMBL" id="GGEC01004919">
    <property type="protein sequence ID" value="MBW85402.1"/>
    <property type="molecule type" value="Transcribed_RNA"/>
</dbReference>
<evidence type="ECO:0000259" key="4">
    <source>
        <dbReference type="PROSITE" id="PS50097"/>
    </source>
</evidence>
<organism evidence="5">
    <name type="scientific">Rhizophora mucronata</name>
    <name type="common">Asiatic mangrove</name>
    <dbReference type="NCBI Taxonomy" id="61149"/>
    <lineage>
        <taxon>Eukaryota</taxon>
        <taxon>Viridiplantae</taxon>
        <taxon>Streptophyta</taxon>
        <taxon>Embryophyta</taxon>
        <taxon>Tracheophyta</taxon>
        <taxon>Spermatophyta</taxon>
        <taxon>Magnoliopsida</taxon>
        <taxon>eudicotyledons</taxon>
        <taxon>Gunneridae</taxon>
        <taxon>Pentapetalae</taxon>
        <taxon>rosids</taxon>
        <taxon>fabids</taxon>
        <taxon>Malpighiales</taxon>
        <taxon>Rhizophoraceae</taxon>
        <taxon>Rhizophora</taxon>
    </lineage>
</organism>
<feature type="region of interest" description="Disordered" evidence="2">
    <location>
        <begin position="22"/>
        <end position="60"/>
    </location>
</feature>
<feature type="domain" description="BTB" evidence="4">
    <location>
        <begin position="101"/>
        <end position="173"/>
    </location>
</feature>
<keyword evidence="3" id="KW-0812">Transmembrane</keyword>
<dbReference type="InterPro" id="IPR038920">
    <property type="entry name" value="At3g05675-like"/>
</dbReference>
<dbReference type="GO" id="GO:0016567">
    <property type="term" value="P:protein ubiquitination"/>
    <property type="evidence" value="ECO:0007669"/>
    <property type="project" value="UniProtKB-UniPathway"/>
</dbReference>
<evidence type="ECO:0000256" key="1">
    <source>
        <dbReference type="ARBA" id="ARBA00004906"/>
    </source>
</evidence>
<evidence type="ECO:0000256" key="2">
    <source>
        <dbReference type="SAM" id="MobiDB-lite"/>
    </source>
</evidence>
<dbReference type="UniPathway" id="UPA00143"/>
<dbReference type="PANTHER" id="PTHR31060:SF32">
    <property type="entry name" value="BTB_POZ DOMAIN PLANT PROTEIN"/>
    <property type="match status" value="1"/>
</dbReference>
<feature type="compositionally biased region" description="Polar residues" evidence="2">
    <location>
        <begin position="48"/>
        <end position="60"/>
    </location>
</feature>
<keyword evidence="3" id="KW-1133">Transmembrane helix</keyword>
<dbReference type="Gene3D" id="3.30.710.10">
    <property type="entry name" value="Potassium Channel Kv1.1, Chain A"/>
    <property type="match status" value="1"/>
</dbReference>
<accession>A0A2P2IVZ9</accession>
<sequence>MAASREVSTMIKQGFLSDPTLSFSPSRTLSRVPNSTNSKTLLSPPHFTPSTESTRSSQHPTLLQMMSEEEAFEQTRQRSQSKISKIVKEFENLNNCGMGLGDVRLTVVGRDGLRISMDVHKRILLEKSGFFREKLGGRDKGVVHSVEISECDDVEVYLETLVLMYSDDLKKSLMGEDVTKVLELLKVCHIKVNNSCFYMYISFFLSFFLLVPCIYCSLFISLALDRVVLCSWNSV</sequence>
<feature type="compositionally biased region" description="Polar residues" evidence="2">
    <location>
        <begin position="22"/>
        <end position="41"/>
    </location>
</feature>